<feature type="domain" description="Cystatin" evidence="9">
    <location>
        <begin position="6"/>
        <end position="103"/>
    </location>
</feature>
<dbReference type="PANTHER" id="PTHR11414:SF21">
    <property type="entry name" value="CYSTATIN 14A, TANDEM DUPLICATE 1-RELATED"/>
    <property type="match status" value="1"/>
</dbReference>
<evidence type="ECO:0000313" key="10">
    <source>
        <dbReference type="EMBL" id="KAK0142632.1"/>
    </source>
</evidence>
<evidence type="ECO:0000256" key="6">
    <source>
        <dbReference type="ARBA" id="ARBA00022859"/>
    </source>
</evidence>
<keyword evidence="5" id="KW-0789">Thiol protease inhibitor</keyword>
<dbReference type="GO" id="GO:0002376">
    <property type="term" value="P:immune system process"/>
    <property type="evidence" value="ECO:0007669"/>
    <property type="project" value="UniProtKB-KW"/>
</dbReference>
<keyword evidence="6" id="KW-0391">Immunity</keyword>
<keyword evidence="4" id="KW-0646">Protease inhibitor</keyword>
<evidence type="ECO:0000256" key="8">
    <source>
        <dbReference type="ARBA" id="ARBA00041437"/>
    </source>
</evidence>
<evidence type="ECO:0000256" key="4">
    <source>
        <dbReference type="ARBA" id="ARBA00022690"/>
    </source>
</evidence>
<dbReference type="InterPro" id="IPR018073">
    <property type="entry name" value="Prot_inh_cystat_CS"/>
</dbReference>
<dbReference type="InterPro" id="IPR000010">
    <property type="entry name" value="Cystatin_dom"/>
</dbReference>
<evidence type="ECO:0000256" key="1">
    <source>
        <dbReference type="ARBA" id="ARBA00004496"/>
    </source>
</evidence>
<evidence type="ECO:0000256" key="3">
    <source>
        <dbReference type="ARBA" id="ARBA00022490"/>
    </source>
</evidence>
<dbReference type="GO" id="GO:0004869">
    <property type="term" value="F:cysteine-type endopeptidase inhibitor activity"/>
    <property type="evidence" value="ECO:0007669"/>
    <property type="project" value="UniProtKB-KW"/>
</dbReference>
<name>A0AA47MLM7_MERPO</name>
<comment type="caution">
    <text evidence="10">The sequence shown here is derived from an EMBL/GenBank/DDBJ whole genome shotgun (WGS) entry which is preliminary data.</text>
</comment>
<reference evidence="10" key="1">
    <citation type="journal article" date="2023" name="Front. Mar. Sci.">
        <title>A new Merluccius polli reference genome to investigate the effects of global change in West African waters.</title>
        <authorList>
            <person name="Mateo J.L."/>
            <person name="Blanco-Fernandez C."/>
            <person name="Garcia-Vazquez E."/>
            <person name="Machado-Schiaffino G."/>
        </authorList>
    </citation>
    <scope>NUCLEOTIDE SEQUENCE</scope>
    <source>
        <strain evidence="10">C29</strain>
        <tissue evidence="10">Fin</tissue>
    </source>
</reference>
<dbReference type="Gene3D" id="3.10.450.10">
    <property type="match status" value="1"/>
</dbReference>
<keyword evidence="3" id="KW-0963">Cytoplasm</keyword>
<proteinExistence type="inferred from homology"/>
<dbReference type="SUPFAM" id="SSF54403">
    <property type="entry name" value="Cystatin/monellin"/>
    <property type="match status" value="1"/>
</dbReference>
<evidence type="ECO:0000256" key="5">
    <source>
        <dbReference type="ARBA" id="ARBA00022704"/>
    </source>
</evidence>
<dbReference type="PANTHER" id="PTHR11414">
    <property type="entry name" value="CYSTATIN FAMILY MEMBER"/>
    <property type="match status" value="1"/>
</dbReference>
<protein>
    <recommendedName>
        <fullName evidence="7">Cystatin-B</fullName>
    </recommendedName>
    <alternativeName>
        <fullName evidence="8">Stefin-B</fullName>
    </alternativeName>
</protein>
<dbReference type="FunFam" id="3.10.450.10:FF:000001">
    <property type="entry name" value="Cystatin-A"/>
    <property type="match status" value="1"/>
</dbReference>
<evidence type="ECO:0000256" key="2">
    <source>
        <dbReference type="ARBA" id="ARBA00009403"/>
    </source>
</evidence>
<dbReference type="EMBL" id="JAOPHQ010003520">
    <property type="protein sequence ID" value="KAK0142632.1"/>
    <property type="molecule type" value="Genomic_DNA"/>
</dbReference>
<dbReference type="GO" id="GO:0005829">
    <property type="term" value="C:cytosol"/>
    <property type="evidence" value="ECO:0007669"/>
    <property type="project" value="TreeGrafter"/>
</dbReference>
<accession>A0AA47MLM7</accession>
<sequence>MDSKDNIIGGLSDPMMADDGTRNICKTVKQDVQLKTARNYVNFDAITYRSQLVAGTNYFIKVNVGGSDYIHITVFSQLPCNGGGYNLCSVQEGKTLDDKIEPF</sequence>
<dbReference type="Pfam" id="PF00031">
    <property type="entry name" value="Cystatin"/>
    <property type="match status" value="1"/>
</dbReference>
<comment type="similarity">
    <text evidence="2">Belongs to the cystatin family.</text>
</comment>
<dbReference type="SMART" id="SM00043">
    <property type="entry name" value="CY"/>
    <property type="match status" value="1"/>
</dbReference>
<keyword evidence="11" id="KW-1185">Reference proteome</keyword>
<evidence type="ECO:0000259" key="9">
    <source>
        <dbReference type="SMART" id="SM00043"/>
    </source>
</evidence>
<dbReference type="InterPro" id="IPR001713">
    <property type="entry name" value="Prot_inh_stefin"/>
</dbReference>
<dbReference type="Proteomes" id="UP001174136">
    <property type="component" value="Unassembled WGS sequence"/>
</dbReference>
<comment type="subcellular location">
    <subcellularLocation>
        <location evidence="1">Cytoplasm</location>
    </subcellularLocation>
</comment>
<dbReference type="InterPro" id="IPR046350">
    <property type="entry name" value="Cystatin_sf"/>
</dbReference>
<organism evidence="10 11">
    <name type="scientific">Merluccius polli</name>
    <name type="common">Benguela hake</name>
    <name type="synonym">Merluccius cadenati</name>
    <dbReference type="NCBI Taxonomy" id="89951"/>
    <lineage>
        <taxon>Eukaryota</taxon>
        <taxon>Metazoa</taxon>
        <taxon>Chordata</taxon>
        <taxon>Craniata</taxon>
        <taxon>Vertebrata</taxon>
        <taxon>Euteleostomi</taxon>
        <taxon>Actinopterygii</taxon>
        <taxon>Neopterygii</taxon>
        <taxon>Teleostei</taxon>
        <taxon>Neoteleostei</taxon>
        <taxon>Acanthomorphata</taxon>
        <taxon>Zeiogadaria</taxon>
        <taxon>Gadariae</taxon>
        <taxon>Gadiformes</taxon>
        <taxon>Gadoidei</taxon>
        <taxon>Merlucciidae</taxon>
        <taxon>Merluccius</taxon>
    </lineage>
</organism>
<evidence type="ECO:0000256" key="7">
    <source>
        <dbReference type="ARBA" id="ARBA00040677"/>
    </source>
</evidence>
<evidence type="ECO:0000313" key="11">
    <source>
        <dbReference type="Proteomes" id="UP001174136"/>
    </source>
</evidence>
<gene>
    <name evidence="10" type="primary">CYTB_1</name>
    <name evidence="10" type="ORF">N1851_019436</name>
</gene>
<dbReference type="PROSITE" id="PS00287">
    <property type="entry name" value="CYSTATIN"/>
    <property type="match status" value="1"/>
</dbReference>
<dbReference type="AlphaFoldDB" id="A0AA47MLM7"/>
<dbReference type="PRINTS" id="PR00295">
    <property type="entry name" value="STEFINA"/>
</dbReference>
<dbReference type="GO" id="GO:0071220">
    <property type="term" value="P:cellular response to bacterial lipoprotein"/>
    <property type="evidence" value="ECO:0007669"/>
    <property type="project" value="UniProtKB-ARBA"/>
</dbReference>